<dbReference type="InterPro" id="IPR005883">
    <property type="entry name" value="PilM"/>
</dbReference>
<feature type="domain" description="SHS2" evidence="1">
    <location>
        <begin position="19"/>
        <end position="200"/>
    </location>
</feature>
<dbReference type="InterPro" id="IPR003494">
    <property type="entry name" value="SHS2_FtsA"/>
</dbReference>
<gene>
    <name evidence="2" type="ORF">SAMN05445850_1286</name>
</gene>
<dbReference type="AlphaFoldDB" id="A0A1H1CKY1"/>
<sequence>MAYKNSWLQAVREGRQRFAAGIDVGSQNVRLVVVSQRARGALHLEHMSTVPFAAGTMAGAEIVDRQAVARALRDAFAGLPRVCATHALRCAMAVPSSATLTTTVPLARLAAQSDCEAEDGGVALAGLAPAVMGEAERIAGLERHALAVDWYVDETPSPVRSVKIAATARQHLEARIECAATAGISLSAIDGEPHAALRALRHAASRELDPNEPYAAVWVGTDGVYGWSVVDGASVGEMRYPAPEHADLADALRDLMRGPEFDCALIGGEIDLLDGVGFSLADIGDVLGCSALPFECALLGSHARPLDDALLHEPAGAVAFGLALRGVLE</sequence>
<protein>
    <submittedName>
        <fullName evidence="2">Type IV pilus assembly protein PilM</fullName>
    </submittedName>
</protein>
<evidence type="ECO:0000259" key="1">
    <source>
        <dbReference type="SMART" id="SM00842"/>
    </source>
</evidence>
<reference evidence="3" key="1">
    <citation type="submission" date="2016-10" db="EMBL/GenBank/DDBJ databases">
        <authorList>
            <person name="Varghese N."/>
            <person name="Submissions S."/>
        </authorList>
    </citation>
    <scope>NUCLEOTIDE SEQUENCE [LARGE SCALE GENOMIC DNA]</scope>
    <source>
        <strain evidence="3">DUS833</strain>
    </source>
</reference>
<dbReference type="Gene3D" id="3.30.420.40">
    <property type="match status" value="1"/>
</dbReference>
<evidence type="ECO:0000313" key="3">
    <source>
        <dbReference type="Proteomes" id="UP000199365"/>
    </source>
</evidence>
<dbReference type="GO" id="GO:0051301">
    <property type="term" value="P:cell division"/>
    <property type="evidence" value="ECO:0007669"/>
    <property type="project" value="InterPro"/>
</dbReference>
<dbReference type="RefSeq" id="WP_090802137.1">
    <property type="nucleotide sequence ID" value="NZ_FNKX01000001.1"/>
</dbReference>
<evidence type="ECO:0000313" key="2">
    <source>
        <dbReference type="EMBL" id="SDQ64812.1"/>
    </source>
</evidence>
<proteinExistence type="predicted"/>
<dbReference type="STRING" id="157910.SAMN05445850_1286"/>
<dbReference type="EMBL" id="FNKX01000001">
    <property type="protein sequence ID" value="SDQ64812.1"/>
    <property type="molecule type" value="Genomic_DNA"/>
</dbReference>
<name>A0A1H1CKY1_9BURK</name>
<organism evidence="2 3">
    <name type="scientific">Paraburkholderia tuberum</name>
    <dbReference type="NCBI Taxonomy" id="157910"/>
    <lineage>
        <taxon>Bacteria</taxon>
        <taxon>Pseudomonadati</taxon>
        <taxon>Pseudomonadota</taxon>
        <taxon>Betaproteobacteria</taxon>
        <taxon>Burkholderiales</taxon>
        <taxon>Burkholderiaceae</taxon>
        <taxon>Paraburkholderia</taxon>
    </lineage>
</organism>
<dbReference type="SMART" id="SM00842">
    <property type="entry name" value="FtsA"/>
    <property type="match status" value="1"/>
</dbReference>
<dbReference type="Proteomes" id="UP000199365">
    <property type="component" value="Unassembled WGS sequence"/>
</dbReference>
<accession>A0A1H1CKY1</accession>
<dbReference type="Pfam" id="PF11104">
    <property type="entry name" value="PilM_2"/>
    <property type="match status" value="1"/>
</dbReference>
<keyword evidence="3" id="KW-1185">Reference proteome</keyword>